<evidence type="ECO:0000313" key="2">
    <source>
        <dbReference type="Proteomes" id="UP000316921"/>
    </source>
</evidence>
<dbReference type="EMBL" id="CP036287">
    <property type="protein sequence ID" value="QDU69242.1"/>
    <property type="molecule type" value="Genomic_DNA"/>
</dbReference>
<dbReference type="InterPro" id="IPR004155">
    <property type="entry name" value="PBS_lyase_HEAT"/>
</dbReference>
<reference evidence="1 2" key="1">
    <citation type="submission" date="2019-02" db="EMBL/GenBank/DDBJ databases">
        <title>Deep-cultivation of Planctomycetes and their phenomic and genomic characterization uncovers novel biology.</title>
        <authorList>
            <person name="Wiegand S."/>
            <person name="Jogler M."/>
            <person name="Boedeker C."/>
            <person name="Pinto D."/>
            <person name="Vollmers J."/>
            <person name="Rivas-Marin E."/>
            <person name="Kohn T."/>
            <person name="Peeters S.H."/>
            <person name="Heuer A."/>
            <person name="Rast P."/>
            <person name="Oberbeckmann S."/>
            <person name="Bunk B."/>
            <person name="Jeske O."/>
            <person name="Meyerdierks A."/>
            <person name="Storesund J.E."/>
            <person name="Kallscheuer N."/>
            <person name="Luecker S."/>
            <person name="Lage O.M."/>
            <person name="Pohl T."/>
            <person name="Merkel B.J."/>
            <person name="Hornburger P."/>
            <person name="Mueller R.-W."/>
            <person name="Bruemmer F."/>
            <person name="Labrenz M."/>
            <person name="Spormann A.M."/>
            <person name="Op den Camp H."/>
            <person name="Overmann J."/>
            <person name="Amann R."/>
            <person name="Jetten M.S.M."/>
            <person name="Mascher T."/>
            <person name="Medema M.H."/>
            <person name="Devos D.P."/>
            <person name="Kaster A.-K."/>
            <person name="Ovreas L."/>
            <person name="Rohde M."/>
            <person name="Galperin M.Y."/>
            <person name="Jogler C."/>
        </authorList>
    </citation>
    <scope>NUCLEOTIDE SEQUENCE [LARGE SCALE GENOMIC DNA]</scope>
    <source>
        <strain evidence="1 2">Pla133</strain>
    </source>
</reference>
<dbReference type="AlphaFoldDB" id="A0A518BQK5"/>
<evidence type="ECO:0000313" key="1">
    <source>
        <dbReference type="EMBL" id="QDU69242.1"/>
    </source>
</evidence>
<sequence>MTPVGLVVALLVGAWAPQGEGPPARWVDEVRFELDARDLARDLDSALAAVEASGAARWNERCARLDALARALEFDPGTPRLALPAALLAAASDAHPNVRAAALVAAGLEPRWAASLLARRELCQALARDLLPETRAALAAAHVAAFEGGLDPAPAIDLLIDLAADEDVEVRRTAGHALVAALASGELERSPQRLADLVTQLWSAGEHHPTLDLIVALEAAVPPVAGLERFAAGLEGELLAVARALVLVAGGEADPLEIATHWPPRFGDRARLEPLLWRAVHASGEATPWLEVAIERGDGDLARAVTYALGTGPLVELAPVLPGVDALPLLEALGESVTRWEAADAEALLASEAPVGAVVDALGAAALEGDPGASACLAAALVGLPPGPRERALRLLSPAAIAEHSDAIFAAWEATGRPLDWIDRLPRGVPAAAFRLALLEFGADRGLRARVAAPLGAFDGDPVVIELLTGWLDEELSDVELGVQASGQGAEALASALLHAGGATSAAVVAGAVASAAGPAPDVAAALARRLGESASGRAHLAAMLGRDAAVPGPWPTAVIDEALIAIAAAGATASGDLELLVERLPAMPDERQARAFTSLRLRGAEVSAAAVAALAADSTARLTLRLRAIDALTAIGPRAVDLVVDVFRLERDFEVRAACVRVLGDIGGEQGIRGLERLRQELGGDRQQPGFVEPAVEEGRVLLDEELRIELAGLAAPVLDGEGGFLCAVVDDAPRGVVARFARESGPSVEFLWRVEIAAALALARAGRLGEGLAASDAWWHADGRLLLLLARAAEGEDGARLDLARAAVVALLGESGPVGTSTDRARLVAFALEVDGGQWEAIAGRAGQLLRGRVLGQLSDRAWQAALGGPLPADGRDPLVWLQCLRHQARAMAALDRGEMDAARAAADRAAPLAPRSSAAAELQARIEDRLKG</sequence>
<gene>
    <name evidence="1" type="ORF">Pla133_43590</name>
</gene>
<protein>
    <recommendedName>
        <fullName evidence="3">HEAT repeat protein</fullName>
    </recommendedName>
</protein>
<dbReference type="SMART" id="SM00567">
    <property type="entry name" value="EZ_HEAT"/>
    <property type="match status" value="3"/>
</dbReference>
<name>A0A518BQK5_9BACT</name>
<accession>A0A518BQK5</accession>
<keyword evidence="2" id="KW-1185">Reference proteome</keyword>
<dbReference type="KEGG" id="pbap:Pla133_43590"/>
<dbReference type="Proteomes" id="UP000316921">
    <property type="component" value="Chromosome"/>
</dbReference>
<dbReference type="RefSeq" id="WP_419191806.1">
    <property type="nucleotide sequence ID" value="NZ_CP036287.1"/>
</dbReference>
<evidence type="ECO:0008006" key="3">
    <source>
        <dbReference type="Google" id="ProtNLM"/>
    </source>
</evidence>
<organism evidence="1 2">
    <name type="scientific">Engelhardtia mirabilis</name>
    <dbReference type="NCBI Taxonomy" id="2528011"/>
    <lineage>
        <taxon>Bacteria</taxon>
        <taxon>Pseudomonadati</taxon>
        <taxon>Planctomycetota</taxon>
        <taxon>Planctomycetia</taxon>
        <taxon>Planctomycetia incertae sedis</taxon>
        <taxon>Engelhardtia</taxon>
    </lineage>
</organism>
<proteinExistence type="predicted"/>